<feature type="region of interest" description="Disordered" evidence="1">
    <location>
        <begin position="159"/>
        <end position="207"/>
    </location>
</feature>
<gene>
    <name evidence="4" type="ORF">CYFA0S_32e00221g</name>
</gene>
<protein>
    <submittedName>
        <fullName evidence="4">CYFA0S32e00221g1_1</fullName>
    </submittedName>
</protein>
<dbReference type="AlphaFoldDB" id="A0A061BDH7"/>
<reference evidence="4" key="1">
    <citation type="journal article" date="2014" name="Genome Announc.">
        <title>Genome sequence of the yeast Cyberlindnera fabianii (Hansenula fabianii).</title>
        <authorList>
            <person name="Freel K.C."/>
            <person name="Sarilar V."/>
            <person name="Neuveglise C."/>
            <person name="Devillers H."/>
            <person name="Friedrich A."/>
            <person name="Schacherer J."/>
        </authorList>
    </citation>
    <scope>NUCLEOTIDE SEQUENCE</scope>
    <source>
        <strain evidence="4">YJS4271</strain>
    </source>
</reference>
<feature type="signal peptide" evidence="3">
    <location>
        <begin position="1"/>
        <end position="18"/>
    </location>
</feature>
<organism evidence="4">
    <name type="scientific">Cyberlindnera fabianii</name>
    <name type="common">Yeast</name>
    <name type="synonym">Hansenula fabianii</name>
    <dbReference type="NCBI Taxonomy" id="36022"/>
    <lineage>
        <taxon>Eukaryota</taxon>
        <taxon>Fungi</taxon>
        <taxon>Dikarya</taxon>
        <taxon>Ascomycota</taxon>
        <taxon>Saccharomycotina</taxon>
        <taxon>Saccharomycetes</taxon>
        <taxon>Phaffomycetales</taxon>
        <taxon>Phaffomycetaceae</taxon>
        <taxon>Cyberlindnera</taxon>
    </lineage>
</organism>
<name>A0A061BDH7_CYBFA</name>
<evidence type="ECO:0000256" key="1">
    <source>
        <dbReference type="SAM" id="MobiDB-lite"/>
    </source>
</evidence>
<keyword evidence="2" id="KW-0812">Transmembrane</keyword>
<evidence type="ECO:0000256" key="2">
    <source>
        <dbReference type="SAM" id="Phobius"/>
    </source>
</evidence>
<proteinExistence type="predicted"/>
<keyword evidence="2" id="KW-1133">Transmembrane helix</keyword>
<sequence length="244" mass="26438">MKFSTLFILAASFIPAFAAVGEGEDWVTYTKHIADENRDITVTRYMGTSTFLSGTEFHTRTIIVSKDGKAAYTEVITGFDVPGATVTTTATPELNEGEYPPGQGPDWVTYTKHIAAENRDITVTRYMGTSTHLEGPAYTTKTVVISKDGKPHYTEIITGHNDAIDGSKPTGAPVYEHPANEKEDKEQSTSSSKDTEESSQEKSTTTSGSSFALFGYVIGVIAVGSGAYMYFRKPKAFVELGQQA</sequence>
<evidence type="ECO:0000313" key="4">
    <source>
        <dbReference type="EMBL" id="CDR47428.1"/>
    </source>
</evidence>
<feature type="compositionally biased region" description="Basic and acidic residues" evidence="1">
    <location>
        <begin position="178"/>
        <end position="200"/>
    </location>
</feature>
<keyword evidence="3" id="KW-0732">Signal</keyword>
<evidence type="ECO:0000256" key="3">
    <source>
        <dbReference type="SAM" id="SignalP"/>
    </source>
</evidence>
<accession>A0A061BDH7</accession>
<keyword evidence="2" id="KW-0472">Membrane</keyword>
<dbReference type="EMBL" id="LK052917">
    <property type="protein sequence ID" value="CDR47428.1"/>
    <property type="molecule type" value="Genomic_DNA"/>
</dbReference>
<feature type="transmembrane region" description="Helical" evidence="2">
    <location>
        <begin position="211"/>
        <end position="231"/>
    </location>
</feature>
<feature type="chain" id="PRO_5001594215" evidence="3">
    <location>
        <begin position="19"/>
        <end position="244"/>
    </location>
</feature>
<dbReference type="VEuPathDB" id="FungiDB:BON22_5406"/>